<evidence type="ECO:0000256" key="2">
    <source>
        <dbReference type="ARBA" id="ARBA00005336"/>
    </source>
</evidence>
<evidence type="ECO:0000313" key="11">
    <source>
        <dbReference type="Proteomes" id="UP000029713"/>
    </source>
</evidence>
<dbReference type="EMBL" id="JPMX01000040">
    <property type="protein sequence ID" value="KGH46796.1"/>
    <property type="molecule type" value="Genomic_DNA"/>
</dbReference>
<keyword evidence="4" id="KW-0732">Signal</keyword>
<gene>
    <name evidence="10" type="ORF">IN07_10080</name>
</gene>
<feature type="domain" description="Glycoside hydrolase family 3 N-terminal" evidence="8">
    <location>
        <begin position="96"/>
        <end position="400"/>
    </location>
</feature>
<protein>
    <recommendedName>
        <fullName evidence="3">beta-glucosidase</fullName>
        <ecNumber evidence="3">3.2.1.21</ecNumber>
    </recommendedName>
</protein>
<evidence type="ECO:0000256" key="7">
    <source>
        <dbReference type="SAM" id="MobiDB-lite"/>
    </source>
</evidence>
<evidence type="ECO:0000259" key="9">
    <source>
        <dbReference type="Pfam" id="PF01915"/>
    </source>
</evidence>
<dbReference type="RefSeq" id="WP_036335498.1">
    <property type="nucleotide sequence ID" value="NZ_JPMX01000040.1"/>
</dbReference>
<dbReference type="InterPro" id="IPR036881">
    <property type="entry name" value="Glyco_hydro_3_C_sf"/>
</dbReference>
<dbReference type="Gene3D" id="3.20.20.300">
    <property type="entry name" value="Glycoside hydrolase, family 3, N-terminal domain"/>
    <property type="match status" value="1"/>
</dbReference>
<dbReference type="Proteomes" id="UP000029713">
    <property type="component" value="Unassembled WGS sequence"/>
</dbReference>
<keyword evidence="6" id="KW-0326">Glycosidase</keyword>
<dbReference type="EC" id="3.2.1.21" evidence="3"/>
<dbReference type="PRINTS" id="PR00133">
    <property type="entry name" value="GLHYDRLASE3"/>
</dbReference>
<dbReference type="Pfam" id="PF00933">
    <property type="entry name" value="Glyco_hydro_3"/>
    <property type="match status" value="1"/>
</dbReference>
<feature type="region of interest" description="Disordered" evidence="7">
    <location>
        <begin position="585"/>
        <end position="615"/>
    </location>
</feature>
<dbReference type="GO" id="GO:0009251">
    <property type="term" value="P:glucan catabolic process"/>
    <property type="evidence" value="ECO:0007669"/>
    <property type="project" value="TreeGrafter"/>
</dbReference>
<dbReference type="SUPFAM" id="SSF51445">
    <property type="entry name" value="(Trans)glycosidases"/>
    <property type="match status" value="1"/>
</dbReference>
<dbReference type="OrthoDB" id="3187421at2"/>
<dbReference type="InterPro" id="IPR001764">
    <property type="entry name" value="Glyco_hydro_3_N"/>
</dbReference>
<dbReference type="PANTHER" id="PTHR30620:SF16">
    <property type="entry name" value="LYSOSOMAL BETA GLUCOSIDASE"/>
    <property type="match status" value="1"/>
</dbReference>
<keyword evidence="5" id="KW-0378">Hydrolase</keyword>
<dbReference type="InterPro" id="IPR002772">
    <property type="entry name" value="Glyco_hydro_3_C"/>
</dbReference>
<dbReference type="InterPro" id="IPR036962">
    <property type="entry name" value="Glyco_hydro_3_N_sf"/>
</dbReference>
<dbReference type="SUPFAM" id="SSF52279">
    <property type="entry name" value="Beta-D-glucan exohydrolase, C-terminal domain"/>
    <property type="match status" value="1"/>
</dbReference>
<name>A0A098YAN3_9ACTN</name>
<feature type="domain" description="Glycoside hydrolase family 3 C-terminal" evidence="9">
    <location>
        <begin position="457"/>
        <end position="608"/>
    </location>
</feature>
<proteinExistence type="inferred from homology"/>
<dbReference type="AlphaFoldDB" id="A0A098YAN3"/>
<evidence type="ECO:0000256" key="3">
    <source>
        <dbReference type="ARBA" id="ARBA00012744"/>
    </source>
</evidence>
<sequence>MSTNRRTAVSPEGIRFRDLDGDGVMAPYEDARLSAEERVADLVPRLSLAEKAGLLFHTIIGVGDPGAHDVPAGISPYSPRELVGERLINHLNVHALPSPRETSRWVNAVQELAEQTPHGIPVTFSTDPRHSFTENSGVSFEAGSLSQWPEGLGLAAIGSAERVHEFADVVRREYLALGLRAALHPQVDLATEPRWGRQAQAFGQDAGTASAFVAAYLQGMQGERLGPDSVACTTKHFPGGGPQLDGEDPHFPYGREQVYPGGRFAEHLEPFRAAIAAGTSGMMPYYGMPVGLHLDGEPVEEVAFSFNRRIITDLLREELGYDGVVLTDWGLLTDVEVFGKPFPARAWGVEHLSPLERAARILDAGADQFGGETRTDLVLELVTSGRVEEARIDGAVRRLLLVKFSLGLFDDPYVDEDEAERVVGAAEFRAAGHRAQAESVTVLGNDAVLPFPPGGRLYLDGIDPAVAAGYGEVVDDPGSADLAVVRLQAPFEPRDEYFLEAMFHQGSLDFPAEVVERITALAARVPMVLDVTLDRPAVLTPFDGVVAALTATFGTSDAALLDALTGRIAPCGRLPFELPRSMDAVRASRSDVPSDTADPLYPHGHGFDLQGHPEQ</sequence>
<organism evidence="10 11">
    <name type="scientific">Modestobacter caceresii</name>
    <dbReference type="NCBI Taxonomy" id="1522368"/>
    <lineage>
        <taxon>Bacteria</taxon>
        <taxon>Bacillati</taxon>
        <taxon>Actinomycetota</taxon>
        <taxon>Actinomycetes</taxon>
        <taxon>Geodermatophilales</taxon>
        <taxon>Geodermatophilaceae</taxon>
        <taxon>Modestobacter</taxon>
    </lineage>
</organism>
<reference evidence="10 11" key="1">
    <citation type="submission" date="2014-07" db="EMBL/GenBank/DDBJ databases">
        <title>Biosystematic studies on Modestobacter strains isolated from extreme hyper-arid desert soil and from historic building.</title>
        <authorList>
            <person name="Bukarasam K."/>
            <person name="Bull A."/>
            <person name="Girard G."/>
            <person name="van Wezel G."/>
            <person name="Goodfellow M."/>
        </authorList>
    </citation>
    <scope>NUCLEOTIDE SEQUENCE [LARGE SCALE GENOMIC DNA]</scope>
    <source>
        <strain evidence="10 11">KNN45-2b</strain>
    </source>
</reference>
<comment type="catalytic activity">
    <reaction evidence="1">
        <text>Hydrolysis of terminal, non-reducing beta-D-glucosyl residues with release of beta-D-glucose.</text>
        <dbReference type="EC" id="3.2.1.21"/>
    </reaction>
</comment>
<accession>A0A098YAN3</accession>
<dbReference type="InterPro" id="IPR017853">
    <property type="entry name" value="GH"/>
</dbReference>
<evidence type="ECO:0000313" key="10">
    <source>
        <dbReference type="EMBL" id="KGH46796.1"/>
    </source>
</evidence>
<evidence type="ECO:0000256" key="1">
    <source>
        <dbReference type="ARBA" id="ARBA00000448"/>
    </source>
</evidence>
<evidence type="ECO:0000256" key="5">
    <source>
        <dbReference type="ARBA" id="ARBA00022801"/>
    </source>
</evidence>
<dbReference type="GO" id="GO:0008422">
    <property type="term" value="F:beta-glucosidase activity"/>
    <property type="evidence" value="ECO:0007669"/>
    <property type="project" value="UniProtKB-EC"/>
</dbReference>
<evidence type="ECO:0000256" key="6">
    <source>
        <dbReference type="ARBA" id="ARBA00023295"/>
    </source>
</evidence>
<keyword evidence="11" id="KW-1185">Reference proteome</keyword>
<comment type="similarity">
    <text evidence="2">Belongs to the glycosyl hydrolase 3 family.</text>
</comment>
<evidence type="ECO:0000259" key="8">
    <source>
        <dbReference type="Pfam" id="PF00933"/>
    </source>
</evidence>
<dbReference type="PANTHER" id="PTHR30620">
    <property type="entry name" value="PERIPLASMIC BETA-GLUCOSIDASE-RELATED"/>
    <property type="match status" value="1"/>
</dbReference>
<evidence type="ECO:0000256" key="4">
    <source>
        <dbReference type="ARBA" id="ARBA00022729"/>
    </source>
</evidence>
<dbReference type="InterPro" id="IPR051915">
    <property type="entry name" value="Cellulose_Degrad_GH3"/>
</dbReference>
<dbReference type="Gene3D" id="3.40.50.1700">
    <property type="entry name" value="Glycoside hydrolase family 3 C-terminal domain"/>
    <property type="match status" value="1"/>
</dbReference>
<dbReference type="STRING" id="1522368.IN07_10080"/>
<dbReference type="Pfam" id="PF01915">
    <property type="entry name" value="Glyco_hydro_3_C"/>
    <property type="match status" value="1"/>
</dbReference>
<comment type="caution">
    <text evidence="10">The sequence shown here is derived from an EMBL/GenBank/DDBJ whole genome shotgun (WGS) entry which is preliminary data.</text>
</comment>